<proteinExistence type="predicted"/>
<protein>
    <submittedName>
        <fullName evidence="1">Uncharacterized protein</fullName>
    </submittedName>
</protein>
<dbReference type="Proteomes" id="UP001454036">
    <property type="component" value="Unassembled WGS sequence"/>
</dbReference>
<comment type="caution">
    <text evidence="1">The sequence shown here is derived from an EMBL/GenBank/DDBJ whole genome shotgun (WGS) entry which is preliminary data.</text>
</comment>
<evidence type="ECO:0000313" key="2">
    <source>
        <dbReference type="Proteomes" id="UP001454036"/>
    </source>
</evidence>
<reference evidence="1 2" key="1">
    <citation type="submission" date="2024-01" db="EMBL/GenBank/DDBJ databases">
        <title>The complete chloroplast genome sequence of Lithospermum erythrorhizon: insights into the phylogenetic relationship among Boraginaceae species and the maternal lineages of purple gromwells.</title>
        <authorList>
            <person name="Okada T."/>
            <person name="Watanabe K."/>
        </authorList>
    </citation>
    <scope>NUCLEOTIDE SEQUENCE [LARGE SCALE GENOMIC DNA]</scope>
</reference>
<organism evidence="1 2">
    <name type="scientific">Lithospermum erythrorhizon</name>
    <name type="common">Purple gromwell</name>
    <name type="synonym">Lithospermum officinale var. erythrorhizon</name>
    <dbReference type="NCBI Taxonomy" id="34254"/>
    <lineage>
        <taxon>Eukaryota</taxon>
        <taxon>Viridiplantae</taxon>
        <taxon>Streptophyta</taxon>
        <taxon>Embryophyta</taxon>
        <taxon>Tracheophyta</taxon>
        <taxon>Spermatophyta</taxon>
        <taxon>Magnoliopsida</taxon>
        <taxon>eudicotyledons</taxon>
        <taxon>Gunneridae</taxon>
        <taxon>Pentapetalae</taxon>
        <taxon>asterids</taxon>
        <taxon>lamiids</taxon>
        <taxon>Boraginales</taxon>
        <taxon>Boraginaceae</taxon>
        <taxon>Boraginoideae</taxon>
        <taxon>Lithospermeae</taxon>
        <taxon>Lithospermum</taxon>
    </lineage>
</organism>
<sequence length="221" mass="24383">MTPDQLQICTQASQNHLISAGRPDGKILVHPLGSNGIPARMFEEEQNTRVESSLLGILLYLNKEKDKDIKEETDDVYDSNLVTAYDKYTSRFLEKECWEKAELSGQQLVHCKAFVGGGTSCSTTTSPTTDVIEELRLKYEEEEARNKALSEELALVNVCNAELQQETFGLKHHISGVELDSARNICDETIWRGGGVTKESLPSLACSLPYASSSTVIGLLV</sequence>
<name>A0AAV3RHQ4_LITER</name>
<gene>
    <name evidence="1" type="ORF">LIER_29010</name>
</gene>
<accession>A0AAV3RHQ4</accession>
<evidence type="ECO:0000313" key="1">
    <source>
        <dbReference type="EMBL" id="GAA0175919.1"/>
    </source>
</evidence>
<keyword evidence="2" id="KW-1185">Reference proteome</keyword>
<dbReference type="EMBL" id="BAABME010009842">
    <property type="protein sequence ID" value="GAA0175919.1"/>
    <property type="molecule type" value="Genomic_DNA"/>
</dbReference>
<dbReference type="AlphaFoldDB" id="A0AAV3RHQ4"/>